<dbReference type="STRING" id="1317124.DW2_17315"/>
<dbReference type="CDD" id="cd03443">
    <property type="entry name" value="PaaI_thioesterase"/>
    <property type="match status" value="1"/>
</dbReference>
<dbReference type="Proteomes" id="UP000028607">
    <property type="component" value="Unassembled WGS sequence"/>
</dbReference>
<comment type="caution">
    <text evidence="3">The sequence shown here is derived from an EMBL/GenBank/DDBJ whole genome shotgun (WGS) entry which is preliminary data.</text>
</comment>
<dbReference type="NCBIfam" id="TIGR02286">
    <property type="entry name" value="PaaD"/>
    <property type="match status" value="1"/>
</dbReference>
<reference evidence="4" key="1">
    <citation type="submission" date="2013-04" db="EMBL/GenBank/DDBJ databases">
        <title>Thioclava sp. 13D2W-2 Genome Sequencing.</title>
        <authorList>
            <person name="Lai Q."/>
            <person name="Li G."/>
            <person name="Shao Z."/>
        </authorList>
    </citation>
    <scope>NUCLEOTIDE SEQUENCE [LARGE SCALE GENOMIC DNA]</scope>
    <source>
        <strain evidence="4">13D2W-2</strain>
    </source>
</reference>
<evidence type="ECO:0000313" key="3">
    <source>
        <dbReference type="EMBL" id="KFE33599.1"/>
    </source>
</evidence>
<evidence type="ECO:0000313" key="4">
    <source>
        <dbReference type="Proteomes" id="UP000028607"/>
    </source>
</evidence>
<name>A0A085TSA2_9RHOB</name>
<proteinExistence type="predicted"/>
<reference evidence="3 4" key="2">
    <citation type="journal article" date="2015" name="Antonie Van Leeuwenhoek">
        <title>Thioclava indica sp. nov., isolated from surface seawater of the Indian Ocean.</title>
        <authorList>
            <person name="Liu Y."/>
            <person name="Lai Q."/>
            <person name="Du J."/>
            <person name="Xu H."/>
            <person name="Jiang L."/>
            <person name="Shao Z."/>
        </authorList>
    </citation>
    <scope>NUCLEOTIDE SEQUENCE [LARGE SCALE GENOMIC DNA]</scope>
    <source>
        <strain evidence="3 4">13D2W-2</strain>
    </source>
</reference>
<dbReference type="AlphaFoldDB" id="A0A085TSA2"/>
<dbReference type="InterPro" id="IPR011973">
    <property type="entry name" value="PaaD"/>
</dbReference>
<dbReference type="Gene3D" id="3.10.129.10">
    <property type="entry name" value="Hotdog Thioesterase"/>
    <property type="match status" value="1"/>
</dbReference>
<gene>
    <name evidence="3" type="ORF">DW2_17315</name>
</gene>
<keyword evidence="4" id="KW-1185">Reference proteome</keyword>
<dbReference type="InterPro" id="IPR006683">
    <property type="entry name" value="Thioestr_dom"/>
</dbReference>
<evidence type="ECO:0000256" key="1">
    <source>
        <dbReference type="ARBA" id="ARBA00022801"/>
    </source>
</evidence>
<dbReference type="EMBL" id="AQRC01000017">
    <property type="protein sequence ID" value="KFE33599.1"/>
    <property type="molecule type" value="Genomic_DNA"/>
</dbReference>
<dbReference type="PANTHER" id="PTHR42856">
    <property type="entry name" value="ACYL-COENZYME A THIOESTERASE PAAI"/>
    <property type="match status" value="1"/>
</dbReference>
<dbReference type="GO" id="GO:0016289">
    <property type="term" value="F:acyl-CoA hydrolase activity"/>
    <property type="evidence" value="ECO:0007669"/>
    <property type="project" value="UniProtKB-ARBA"/>
</dbReference>
<dbReference type="InterPro" id="IPR003736">
    <property type="entry name" value="PAAI_dom"/>
</dbReference>
<dbReference type="InterPro" id="IPR052723">
    <property type="entry name" value="Acyl-CoA_thioesterase_PaaI"/>
</dbReference>
<evidence type="ECO:0000259" key="2">
    <source>
        <dbReference type="Pfam" id="PF03061"/>
    </source>
</evidence>
<keyword evidence="1" id="KW-0378">Hydrolase</keyword>
<dbReference type="PANTHER" id="PTHR42856:SF1">
    <property type="entry name" value="ACYL-COENZYME A THIOESTERASE PAAI"/>
    <property type="match status" value="1"/>
</dbReference>
<dbReference type="eggNOG" id="COG2050">
    <property type="taxonomic scope" value="Bacteria"/>
</dbReference>
<dbReference type="InterPro" id="IPR029069">
    <property type="entry name" value="HotDog_dom_sf"/>
</dbReference>
<dbReference type="PATRIC" id="fig|1317124.6.peg.3491"/>
<dbReference type="Pfam" id="PF03061">
    <property type="entry name" value="4HBT"/>
    <property type="match status" value="1"/>
</dbReference>
<accession>A0A085TSA2</accession>
<dbReference type="NCBIfam" id="TIGR00369">
    <property type="entry name" value="unchar_dom_1"/>
    <property type="match status" value="1"/>
</dbReference>
<feature type="domain" description="Thioesterase" evidence="2">
    <location>
        <begin position="49"/>
        <end position="123"/>
    </location>
</feature>
<dbReference type="RefSeq" id="WP_202900128.1">
    <property type="nucleotide sequence ID" value="NZ_AQRC01000017.1"/>
</dbReference>
<dbReference type="SUPFAM" id="SSF54637">
    <property type="entry name" value="Thioesterase/thiol ester dehydrase-isomerase"/>
    <property type="match status" value="1"/>
</dbReference>
<organism evidence="3 4">
    <name type="scientific">Thioclava atlantica</name>
    <dbReference type="NCBI Taxonomy" id="1317124"/>
    <lineage>
        <taxon>Bacteria</taxon>
        <taxon>Pseudomonadati</taxon>
        <taxon>Pseudomonadota</taxon>
        <taxon>Alphaproteobacteria</taxon>
        <taxon>Rhodobacterales</taxon>
        <taxon>Paracoccaceae</taxon>
        <taxon>Thioclava</taxon>
    </lineage>
</organism>
<sequence length="137" mass="14377">MIDNDEHSAARRMFEGDALMRQFGATLDDVGDGAATLSLTVGKNMVQAHGTCHGGTIFALADAAFGVACNSGEHPAVAQQCSIIYLRPANVGDMLTVRIAHRSESGRTGVYDGSVVTGDGTLIAEFRGISRSLPPRK</sequence>
<protein>
    <submittedName>
        <fullName evidence="3">Phenylacetic acid degradation protein PaaD</fullName>
    </submittedName>
</protein>